<keyword evidence="15" id="KW-1185">Reference proteome</keyword>
<dbReference type="GO" id="GO:0006552">
    <property type="term" value="P:L-leucine catabolic process"/>
    <property type="evidence" value="ECO:0007669"/>
    <property type="project" value="UniProtKB-UniPathway"/>
</dbReference>
<reference evidence="14" key="1">
    <citation type="journal article" date="2020" name="Stud. Mycol.">
        <title>101 Dothideomycetes genomes: a test case for predicting lifestyles and emergence of pathogens.</title>
        <authorList>
            <person name="Haridas S."/>
            <person name="Albert R."/>
            <person name="Binder M."/>
            <person name="Bloem J."/>
            <person name="Labutti K."/>
            <person name="Salamov A."/>
            <person name="Andreopoulos B."/>
            <person name="Baker S."/>
            <person name="Barry K."/>
            <person name="Bills G."/>
            <person name="Bluhm B."/>
            <person name="Cannon C."/>
            <person name="Castanera R."/>
            <person name="Culley D."/>
            <person name="Daum C."/>
            <person name="Ezra D."/>
            <person name="Gonzalez J."/>
            <person name="Henrissat B."/>
            <person name="Kuo A."/>
            <person name="Liang C."/>
            <person name="Lipzen A."/>
            <person name="Lutzoni F."/>
            <person name="Magnuson J."/>
            <person name="Mondo S."/>
            <person name="Nolan M."/>
            <person name="Ohm R."/>
            <person name="Pangilinan J."/>
            <person name="Park H.-J."/>
            <person name="Ramirez L."/>
            <person name="Alfaro M."/>
            <person name="Sun H."/>
            <person name="Tritt A."/>
            <person name="Yoshinaga Y."/>
            <person name="Zwiers L.-H."/>
            <person name="Turgeon B."/>
            <person name="Goodwin S."/>
            <person name="Spatafora J."/>
            <person name="Crous P."/>
            <person name="Grigoriev I."/>
        </authorList>
    </citation>
    <scope>NUCLEOTIDE SEQUENCE</scope>
    <source>
        <strain evidence="14">CBS 113818</strain>
    </source>
</reference>
<sequence length="1029" mass="111967">MVPKAPSREALSLLKHTIRSPRAAQSQASCRLLSSASRPTPFPRIQHSSYAQHGTRSAATFTHSHHAEAVSIIPTAVDTSSADFKENRRQMEEATENLVNLHTKIAQGGPQKALDKHKQRGKMLVRDRVTALIDPGTPFLELSQMAGYDMYQGEDVPAGGIVTGIGTVNGVQCMIVANDATVKGGTYYPVTVKKHLRAQTIAQENRLPCIYLVDSGGANLPNQADVFPDVNHFGRIFYNQARMSSMGIPQISVVMGPCTAGGAYVPSMSDENIIVENQGHIFLAGPPLVKAATGEVVSAEDLGGGKLHSEISGVTDYLAVDDAHALVLARRSVGNLNWHRNQTGATPPAYKEPLYDASELSGIAGTNLRRQIPVHEVIARIVDGSSFSEFKPLYGSTLVTGFAKIYGQPVGIVANNGILFSESSLKGAHFVQLCGKRHIPLIFLQNISGFMVGQDAEKGGIAKNGAKLVTAVSCVDVPKFTVVIGSSAGAGNYGMCGRAYSPRLLFTWPNAKTSVMGAEQLSSVMEAVGKKVDPALKARIEHESEATFGSARLWDDGIIPPEHTRRVLGMGLQMACGGQNKGLEKESTWDSIKDVASKVAKQLVAQYAIIDEKGTRILGGYPGILYPPYYWWQAGAMFGTLLDYWHYTGDDQYNNLVRDGLMHQFGERLDLMPSNQSKNEGNDDQVFWAFSMIAAAEYKLPDPPGDKPGWLAITQSVFNQFVNRFNTEIAADNCGGGMRWQIFPWLNGWTYKNTASNGGLFHLGARLAMYTKNETYARWAEKAYDWMAQSPILPGNGDVNDGTSLNTNPPCKDADHTQWTYNYGMLIAGAAYMYNYTNGNEKWKLAIDKMLTKHYEKFYPEDKGKAMAEPCEHNDLCNADQESFKAYLGRWLGVTIQMAPIFRDRIMAPLQLSAVRAAQTCVGPSQHNGGPYQCGMRWWKDGFDGKGGVGPQMSALNIISVLNVDRVPPPYSSSTGGTSQGNPSLGSGDDSTRLPIFQSDITTADKAGAAILTFVVLVAWTVGGWWMIK</sequence>
<feature type="domain" description="CoA carboxyltransferase C-terminal" evidence="13">
    <location>
        <begin position="349"/>
        <end position="602"/>
    </location>
</feature>
<dbReference type="InterPro" id="IPR034733">
    <property type="entry name" value="AcCoA_carboxyl_beta"/>
</dbReference>
<comment type="pathway">
    <text evidence="5">Amino-acid degradation; L-leucine degradation; (S)-3-hydroxy-3-methylglutaryl-CoA from 3-isovaleryl-CoA: step 2/3.</text>
</comment>
<dbReference type="InterPro" id="IPR011762">
    <property type="entry name" value="COA_CT_N"/>
</dbReference>
<dbReference type="EC" id="6.4.1.4" evidence="6"/>
<evidence type="ECO:0000256" key="4">
    <source>
        <dbReference type="ARBA" id="ARBA00012350"/>
    </source>
</evidence>
<evidence type="ECO:0000256" key="6">
    <source>
        <dbReference type="ARBA" id="ARBA00026116"/>
    </source>
</evidence>
<dbReference type="OrthoDB" id="439921at2759"/>
<comment type="similarity">
    <text evidence="3">Belongs to the glycosyl hydrolase 76 family.</text>
</comment>
<dbReference type="Pfam" id="PF03663">
    <property type="entry name" value="Glyco_hydro_76"/>
    <property type="match status" value="1"/>
</dbReference>
<dbReference type="InterPro" id="IPR005198">
    <property type="entry name" value="Glyco_hydro_76"/>
</dbReference>
<evidence type="ECO:0000256" key="1">
    <source>
        <dbReference type="ARBA" id="ARBA00001452"/>
    </source>
</evidence>
<evidence type="ECO:0000313" key="15">
    <source>
        <dbReference type="Proteomes" id="UP000799424"/>
    </source>
</evidence>
<dbReference type="UniPathway" id="UPA00363">
    <property type="reaction ID" value="UER00861"/>
</dbReference>
<dbReference type="PANTHER" id="PTHR22855">
    <property type="entry name" value="ACETYL, PROPIONYL, PYRUVATE, AND GLUTACONYL CARBOXYLASE-RELATED"/>
    <property type="match status" value="1"/>
</dbReference>
<dbReference type="PROSITE" id="PS50980">
    <property type="entry name" value="COA_CT_NTER"/>
    <property type="match status" value="1"/>
</dbReference>
<dbReference type="SUPFAM" id="SSF48208">
    <property type="entry name" value="Six-hairpin glycosidases"/>
    <property type="match status" value="1"/>
</dbReference>
<dbReference type="PANTHER" id="PTHR22855:SF13">
    <property type="entry name" value="METHYLCROTONOYL-COA CARBOXYLASE BETA CHAIN, MITOCHONDRIAL"/>
    <property type="match status" value="1"/>
</dbReference>
<dbReference type="AlphaFoldDB" id="A0A6A6ZCH8"/>
<name>A0A6A6ZCH8_9PLEO</name>
<dbReference type="GO" id="GO:0005975">
    <property type="term" value="P:carbohydrate metabolic process"/>
    <property type="evidence" value="ECO:0007669"/>
    <property type="project" value="InterPro"/>
</dbReference>
<evidence type="ECO:0000256" key="2">
    <source>
        <dbReference type="ARBA" id="ARBA00006102"/>
    </source>
</evidence>
<comment type="similarity">
    <text evidence="2">Belongs to the AccD/PCCB family.</text>
</comment>
<dbReference type="InterPro" id="IPR011763">
    <property type="entry name" value="COA_CT_C"/>
</dbReference>
<dbReference type="Gene3D" id="3.90.226.10">
    <property type="entry name" value="2-enoyl-CoA Hydratase, Chain A, domain 1"/>
    <property type="match status" value="2"/>
</dbReference>
<dbReference type="EC" id="3.2.1.101" evidence="4"/>
<evidence type="ECO:0000256" key="7">
    <source>
        <dbReference type="ARBA" id="ARBA00031237"/>
    </source>
</evidence>
<evidence type="ECO:0000256" key="8">
    <source>
        <dbReference type="ARBA" id="ARBA00031404"/>
    </source>
</evidence>
<accession>A0A6A6ZCH8</accession>
<keyword evidence="11" id="KW-0472">Membrane</keyword>
<comment type="catalytic activity">
    <reaction evidence="9">
        <text>3-methylbut-2-enoyl-CoA + hydrogencarbonate + ATP = 3-methyl-(2E)-glutaconyl-CoA + ADP + phosphate + H(+)</text>
        <dbReference type="Rhea" id="RHEA:13589"/>
        <dbReference type="ChEBI" id="CHEBI:15378"/>
        <dbReference type="ChEBI" id="CHEBI:17544"/>
        <dbReference type="ChEBI" id="CHEBI:30616"/>
        <dbReference type="ChEBI" id="CHEBI:43474"/>
        <dbReference type="ChEBI" id="CHEBI:57344"/>
        <dbReference type="ChEBI" id="CHEBI:57346"/>
        <dbReference type="ChEBI" id="CHEBI:456216"/>
        <dbReference type="EC" id="6.4.1.4"/>
    </reaction>
</comment>
<dbReference type="EMBL" id="MU006253">
    <property type="protein sequence ID" value="KAF2818393.1"/>
    <property type="molecule type" value="Genomic_DNA"/>
</dbReference>
<evidence type="ECO:0000256" key="11">
    <source>
        <dbReference type="SAM" id="Phobius"/>
    </source>
</evidence>
<dbReference type="GO" id="GO:0004485">
    <property type="term" value="F:methylcrotonoyl-CoA carboxylase activity"/>
    <property type="evidence" value="ECO:0007669"/>
    <property type="project" value="UniProtKB-EC"/>
</dbReference>
<dbReference type="Proteomes" id="UP000799424">
    <property type="component" value="Unassembled WGS sequence"/>
</dbReference>
<evidence type="ECO:0000259" key="12">
    <source>
        <dbReference type="PROSITE" id="PS50980"/>
    </source>
</evidence>
<evidence type="ECO:0000313" key="14">
    <source>
        <dbReference type="EMBL" id="KAF2818393.1"/>
    </source>
</evidence>
<feature type="transmembrane region" description="Helical" evidence="11">
    <location>
        <begin position="1007"/>
        <end position="1028"/>
    </location>
</feature>
<dbReference type="GO" id="GO:0005739">
    <property type="term" value="C:mitochondrion"/>
    <property type="evidence" value="ECO:0007669"/>
    <property type="project" value="TreeGrafter"/>
</dbReference>
<proteinExistence type="inferred from homology"/>
<keyword evidence="11" id="KW-0812">Transmembrane</keyword>
<evidence type="ECO:0000256" key="10">
    <source>
        <dbReference type="SAM" id="MobiDB-lite"/>
    </source>
</evidence>
<dbReference type="PROSITE" id="PS50989">
    <property type="entry name" value="COA_CT_CTER"/>
    <property type="match status" value="1"/>
</dbReference>
<evidence type="ECO:0000256" key="3">
    <source>
        <dbReference type="ARBA" id="ARBA00009699"/>
    </source>
</evidence>
<dbReference type="GO" id="GO:0008496">
    <property type="term" value="F:mannan endo-1,6-alpha-mannosidase activity"/>
    <property type="evidence" value="ECO:0007669"/>
    <property type="project" value="UniProtKB-EC"/>
</dbReference>
<dbReference type="GO" id="GO:1905202">
    <property type="term" value="C:methylcrotonoyl-CoA carboxylase complex"/>
    <property type="evidence" value="ECO:0007669"/>
    <property type="project" value="TreeGrafter"/>
</dbReference>
<comment type="catalytic activity">
    <reaction evidence="1">
        <text>Random hydrolysis of (1-&gt;6)-alpha-D-mannosidic linkages in unbranched (1-&gt;6)-mannans.</text>
        <dbReference type="EC" id="3.2.1.101"/>
    </reaction>
</comment>
<evidence type="ECO:0000259" key="13">
    <source>
        <dbReference type="PROSITE" id="PS50989"/>
    </source>
</evidence>
<dbReference type="FunFam" id="3.90.226.10:FF:000004">
    <property type="entry name" value="Methylcrotonoyl-CoA carboxylase beta chain"/>
    <property type="match status" value="1"/>
</dbReference>
<dbReference type="FunFam" id="1.50.10.20:FF:000033">
    <property type="entry name" value="Mannan endo-1,6-alpha-mannosidase"/>
    <property type="match status" value="1"/>
</dbReference>
<dbReference type="SUPFAM" id="SSF52096">
    <property type="entry name" value="ClpP/crotonase"/>
    <property type="match status" value="2"/>
</dbReference>
<dbReference type="InterPro" id="IPR029045">
    <property type="entry name" value="ClpP/crotonase-like_dom_sf"/>
</dbReference>
<keyword evidence="11" id="KW-1133">Transmembrane helix</keyword>
<evidence type="ECO:0000256" key="9">
    <source>
        <dbReference type="ARBA" id="ARBA00052347"/>
    </source>
</evidence>
<feature type="region of interest" description="Disordered" evidence="10">
    <location>
        <begin position="970"/>
        <end position="990"/>
    </location>
</feature>
<evidence type="ECO:0000256" key="5">
    <source>
        <dbReference type="ARBA" id="ARBA00025711"/>
    </source>
</evidence>
<protein>
    <recommendedName>
        <fullName evidence="8">3-methylcrotonyl-CoA carboxylase 2</fullName>
        <ecNumber evidence="4">3.2.1.101</ecNumber>
        <ecNumber evidence="6">6.4.1.4</ecNumber>
    </recommendedName>
    <alternativeName>
        <fullName evidence="7">3-methylcrotonyl-CoA:carbon dioxide ligase subunit beta</fullName>
    </alternativeName>
</protein>
<dbReference type="FunFam" id="3.90.226.10:FF:000007">
    <property type="entry name" value="Methylcrotonoyl-CoA carboxylase subunit beta"/>
    <property type="match status" value="1"/>
</dbReference>
<feature type="compositionally biased region" description="Low complexity" evidence="10">
    <location>
        <begin position="972"/>
        <end position="984"/>
    </location>
</feature>
<organism evidence="14 15">
    <name type="scientific">Ophiobolus disseminans</name>
    <dbReference type="NCBI Taxonomy" id="1469910"/>
    <lineage>
        <taxon>Eukaryota</taxon>
        <taxon>Fungi</taxon>
        <taxon>Dikarya</taxon>
        <taxon>Ascomycota</taxon>
        <taxon>Pezizomycotina</taxon>
        <taxon>Dothideomycetes</taxon>
        <taxon>Pleosporomycetidae</taxon>
        <taxon>Pleosporales</taxon>
        <taxon>Pleosporineae</taxon>
        <taxon>Phaeosphaeriaceae</taxon>
        <taxon>Ophiobolus</taxon>
    </lineage>
</organism>
<gene>
    <name evidence="14" type="ORF">CC86DRAFT_450589</name>
</gene>
<dbReference type="Gene3D" id="1.50.10.20">
    <property type="match status" value="1"/>
</dbReference>
<dbReference type="InterPro" id="IPR008928">
    <property type="entry name" value="6-hairpin_glycosidase_sf"/>
</dbReference>
<dbReference type="Pfam" id="PF01039">
    <property type="entry name" value="Carboxyl_trans"/>
    <property type="match status" value="1"/>
</dbReference>
<dbReference type="InterPro" id="IPR045190">
    <property type="entry name" value="MCCB/AccD1-like"/>
</dbReference>
<feature type="domain" description="CoA carboxyltransferase N-terminal" evidence="12">
    <location>
        <begin position="91"/>
        <end position="348"/>
    </location>
</feature>